<keyword evidence="1" id="KW-0547">Nucleotide-binding</keyword>
<keyword evidence="1" id="KW-0342">GTP-binding</keyword>
<evidence type="ECO:0000313" key="5">
    <source>
        <dbReference type="Proteomes" id="UP000183894"/>
    </source>
</evidence>
<dbReference type="Gene3D" id="3.90.550.10">
    <property type="entry name" value="Spore Coat Polysaccharide Biosynthesis Protein SpsA, Chain A"/>
    <property type="match status" value="1"/>
</dbReference>
<name>A0A1H7PAA8_HALLR</name>
<dbReference type="SUPFAM" id="SSF53448">
    <property type="entry name" value="Nucleotide-diphospho-sugar transferases"/>
    <property type="match status" value="1"/>
</dbReference>
<dbReference type="InterPro" id="IPR029044">
    <property type="entry name" value="Nucleotide-diphossugar_trans"/>
</dbReference>
<dbReference type="GO" id="GO:0005525">
    <property type="term" value="F:GTP binding"/>
    <property type="evidence" value="ECO:0007669"/>
    <property type="project" value="UniProtKB-KW"/>
</dbReference>
<dbReference type="GO" id="GO:0016779">
    <property type="term" value="F:nucleotidyltransferase activity"/>
    <property type="evidence" value="ECO:0007669"/>
    <property type="project" value="UniProtKB-KW"/>
</dbReference>
<evidence type="ECO:0000256" key="1">
    <source>
        <dbReference type="ARBA" id="ARBA00023134"/>
    </source>
</evidence>
<evidence type="ECO:0000259" key="3">
    <source>
        <dbReference type="Pfam" id="PF12804"/>
    </source>
</evidence>
<gene>
    <name evidence="4" type="ORF">SAMN04488691_10431</name>
</gene>
<proteinExistence type="predicted"/>
<organism evidence="4 5">
    <name type="scientific">Haloferax larsenii</name>
    <dbReference type="NCBI Taxonomy" id="302484"/>
    <lineage>
        <taxon>Archaea</taxon>
        <taxon>Methanobacteriati</taxon>
        <taxon>Methanobacteriota</taxon>
        <taxon>Stenosarchaea group</taxon>
        <taxon>Halobacteria</taxon>
        <taxon>Halobacteriales</taxon>
        <taxon>Haloferacaceae</taxon>
        <taxon>Haloferax</taxon>
    </lineage>
</organism>
<dbReference type="RefSeq" id="WP_074793582.1">
    <property type="nucleotide sequence ID" value="NZ_FOAD01000004.1"/>
</dbReference>
<reference evidence="4 5" key="1">
    <citation type="submission" date="2016-10" db="EMBL/GenBank/DDBJ databases">
        <authorList>
            <person name="de Groot N.N."/>
        </authorList>
    </citation>
    <scope>NUCLEOTIDE SEQUENCE [LARGE SCALE GENOMIC DNA]</scope>
    <source>
        <strain evidence="4 5">CDM_5</strain>
    </source>
</reference>
<dbReference type="InterPro" id="IPR025877">
    <property type="entry name" value="MobA-like_NTP_Trfase"/>
</dbReference>
<dbReference type="InterPro" id="IPR013482">
    <property type="entry name" value="Molybde_CF_guanTrfase"/>
</dbReference>
<dbReference type="EMBL" id="FOAD01000004">
    <property type="protein sequence ID" value="SEL32730.1"/>
    <property type="molecule type" value="Genomic_DNA"/>
</dbReference>
<dbReference type="GO" id="GO:0006777">
    <property type="term" value="P:Mo-molybdopterin cofactor biosynthetic process"/>
    <property type="evidence" value="ECO:0007669"/>
    <property type="project" value="UniProtKB-KW"/>
</dbReference>
<evidence type="ECO:0000256" key="2">
    <source>
        <dbReference type="ARBA" id="ARBA00023150"/>
    </source>
</evidence>
<feature type="domain" description="MobA-like NTP transferase" evidence="3">
    <location>
        <begin position="9"/>
        <end position="171"/>
    </location>
</feature>
<sequence length="215" mass="22693">MTQRRETTAVVLAGGQSSRFGDDLKATATLGGSALVERVVDTVRDATGRDPIVAAGGDEKRPVVEGVLSDTVRYVEDAEWCAGPLAGVCGAVPAVTTPTLFLCGCDMPLLSARAVSWLLDRHADTDAGVTVPLDEDGHPQLLHAVYETAALEAYCDRRPDSHSLRSLVAELSVETVSPEATPDGVGVLRSAVNVNTRAELAAARQRLATGEYVRR</sequence>
<dbReference type="Proteomes" id="UP000183894">
    <property type="component" value="Unassembled WGS sequence"/>
</dbReference>
<keyword evidence="2" id="KW-0501">Molybdenum cofactor biosynthesis</keyword>
<dbReference type="CDD" id="cd02503">
    <property type="entry name" value="MobA"/>
    <property type="match status" value="1"/>
</dbReference>
<protein>
    <submittedName>
        <fullName evidence="4">Molybdenum cofactor guanylyltransferase</fullName>
    </submittedName>
</protein>
<keyword evidence="4" id="KW-0808">Transferase</keyword>
<dbReference type="AlphaFoldDB" id="A0A1H7PAA8"/>
<accession>A0A1H7PAA8</accession>
<dbReference type="Pfam" id="PF12804">
    <property type="entry name" value="NTP_transf_3"/>
    <property type="match status" value="1"/>
</dbReference>
<keyword evidence="4" id="KW-0548">Nucleotidyltransferase</keyword>
<evidence type="ECO:0000313" key="4">
    <source>
        <dbReference type="EMBL" id="SEL32730.1"/>
    </source>
</evidence>
<dbReference type="PANTHER" id="PTHR43777">
    <property type="entry name" value="MOLYBDENUM COFACTOR CYTIDYLYLTRANSFERASE"/>
    <property type="match status" value="1"/>
</dbReference>
<dbReference type="OrthoDB" id="28434at2157"/>
<dbReference type="PANTHER" id="PTHR43777:SF1">
    <property type="entry name" value="MOLYBDENUM COFACTOR CYTIDYLYLTRANSFERASE"/>
    <property type="match status" value="1"/>
</dbReference>